<dbReference type="EMBL" id="CAMXCT010000191">
    <property type="protein sequence ID" value="CAI3975254.1"/>
    <property type="molecule type" value="Genomic_DNA"/>
</dbReference>
<comment type="caution">
    <text evidence="1">The sequence shown here is derived from an EMBL/GenBank/DDBJ whole genome shotgun (WGS) entry which is preliminary data.</text>
</comment>
<dbReference type="Pfam" id="PF05833">
    <property type="entry name" value="NFACT_N"/>
    <property type="match status" value="1"/>
</dbReference>
<evidence type="ECO:0000313" key="2">
    <source>
        <dbReference type="EMBL" id="CAL1128629.1"/>
    </source>
</evidence>
<gene>
    <name evidence="1" type="ORF">C1SCF055_LOCUS3598</name>
</gene>
<organism evidence="1">
    <name type="scientific">Cladocopium goreaui</name>
    <dbReference type="NCBI Taxonomy" id="2562237"/>
    <lineage>
        <taxon>Eukaryota</taxon>
        <taxon>Sar</taxon>
        <taxon>Alveolata</taxon>
        <taxon>Dinophyceae</taxon>
        <taxon>Suessiales</taxon>
        <taxon>Symbiodiniaceae</taxon>
        <taxon>Cladocopium</taxon>
    </lineage>
</organism>
<reference evidence="2" key="2">
    <citation type="submission" date="2024-04" db="EMBL/GenBank/DDBJ databases">
        <authorList>
            <person name="Chen Y."/>
            <person name="Shah S."/>
            <person name="Dougan E. K."/>
            <person name="Thang M."/>
            <person name="Chan C."/>
        </authorList>
    </citation>
    <scope>NUCLEOTIDE SEQUENCE [LARGE SCALE GENOMIC DNA]</scope>
</reference>
<evidence type="ECO:0000313" key="1">
    <source>
        <dbReference type="EMBL" id="CAI3975254.1"/>
    </source>
</evidence>
<reference evidence="1" key="1">
    <citation type="submission" date="2022-10" db="EMBL/GenBank/DDBJ databases">
        <authorList>
            <person name="Chen Y."/>
            <person name="Dougan E. K."/>
            <person name="Chan C."/>
            <person name="Rhodes N."/>
            <person name="Thang M."/>
        </authorList>
    </citation>
    <scope>NUCLEOTIDE SEQUENCE</scope>
</reference>
<dbReference type="AlphaFoldDB" id="A0A9P1BKV9"/>
<dbReference type="Proteomes" id="UP001152797">
    <property type="component" value="Unassembled WGS sequence"/>
</dbReference>
<keyword evidence="3" id="KW-1185">Reference proteome</keyword>
<protein>
    <submittedName>
        <fullName evidence="1">Uncharacterized protein</fullName>
    </submittedName>
</protein>
<proteinExistence type="predicted"/>
<dbReference type="OrthoDB" id="436717at2759"/>
<dbReference type="EMBL" id="CAMXCT020000191">
    <property type="protein sequence ID" value="CAL1128629.1"/>
    <property type="molecule type" value="Genomic_DNA"/>
</dbReference>
<name>A0A9P1BKV9_9DINO</name>
<evidence type="ECO:0000313" key="3">
    <source>
        <dbReference type="Proteomes" id="UP001152797"/>
    </source>
</evidence>
<accession>A0A9P1BKV9</accession>
<dbReference type="EMBL" id="CAMXCT030000191">
    <property type="protein sequence ID" value="CAL4762566.1"/>
    <property type="molecule type" value="Genomic_DNA"/>
</dbReference>
<sequence>MLVPLRRVPWSPTFGLQRIDGPPCLHPRCVPFRPLLVLALVAPQSAQPRNVLRRFRQVSRAQVELRESVLELSAESAELVEQVIAGLNEACTSVKGTISGLQRQIRDPSEAELWISRGNALLQVTQQWYPGMTEVEAPDYSRLGDDGLPLSMTVELNPKKHFKENAKLCFKQASKITKAIEKCTPLLKAQEEELQRWKAELTKVEGSCLCWCSSRAVTYELCIENLLSLLLSHGRDAMRCAQNLQSFRNEFRISKKRLRGFSLLTPT</sequence>